<sequence length="78" mass="8946">MFCQQRGCATARSAFVSSTASRSSGIKIQVIYGKQVISVRERRPNVYYLRNDYESPYIANYTVNDYHYHLLCATDGLK</sequence>
<name>A0A7G8AES5_ECOLX</name>
<keyword evidence="1" id="KW-0614">Plasmid</keyword>
<dbReference type="EMBL" id="MT263755">
    <property type="protein sequence ID" value="QNI18116.1"/>
    <property type="molecule type" value="Genomic_DNA"/>
</dbReference>
<dbReference type="AlphaFoldDB" id="A0A7G8AES5"/>
<organism evidence="1">
    <name type="scientific">Escherichia coli O1:H7</name>
    <dbReference type="NCBI Taxonomy" id="2079151"/>
    <lineage>
        <taxon>Bacteria</taxon>
        <taxon>Pseudomonadati</taxon>
        <taxon>Pseudomonadota</taxon>
        <taxon>Gammaproteobacteria</taxon>
        <taxon>Enterobacterales</taxon>
        <taxon>Enterobacteriaceae</taxon>
        <taxon>Escherichia</taxon>
    </lineage>
</organism>
<proteinExistence type="predicted"/>
<reference evidence="1" key="1">
    <citation type="submission" date="2020-03" db="EMBL/GenBank/DDBJ databases">
        <title>Escherichia coli strain CH138 plasmid pECCH138-1 complete.</title>
        <authorList>
            <person name="Dozois C.M."/>
            <person name="Houle S."/>
        </authorList>
    </citation>
    <scope>NUCLEOTIDE SEQUENCE</scope>
    <source>
        <strain evidence="1">CH138</strain>
        <plasmid evidence="1">pECCH138-1</plasmid>
    </source>
</reference>
<protein>
    <submittedName>
        <fullName evidence="1">Uncharacterized protein</fullName>
    </submittedName>
</protein>
<evidence type="ECO:0000313" key="1">
    <source>
        <dbReference type="EMBL" id="QNI18116.1"/>
    </source>
</evidence>
<accession>A0A7G8AES5</accession>
<geneLocation type="plasmid" evidence="1">
    <name>pECCH138-1</name>
</geneLocation>